<name>A0A7W5UF68_9BACT</name>
<sequence length="122" mass="14060">MAIAMQAKDDGRIYVFGVSTSFKDSIVYISAVQDLQGASLQKKTGFLEYRSTYAAEFQQYLEAKYQSNQTCAIFFATDRNKLEKKYLKLRRRMNKEKPGTLKEISSADFQFSVPAFHKTEEQ</sequence>
<organism evidence="1 2">
    <name type="scientific">Alloprevotella rava</name>
    <dbReference type="NCBI Taxonomy" id="671218"/>
    <lineage>
        <taxon>Bacteria</taxon>
        <taxon>Pseudomonadati</taxon>
        <taxon>Bacteroidota</taxon>
        <taxon>Bacteroidia</taxon>
        <taxon>Bacteroidales</taxon>
        <taxon>Prevotellaceae</taxon>
        <taxon>Alloprevotella</taxon>
    </lineage>
</organism>
<evidence type="ECO:0000313" key="1">
    <source>
        <dbReference type="EMBL" id="MBB3703008.1"/>
    </source>
</evidence>
<evidence type="ECO:0000313" key="2">
    <source>
        <dbReference type="Proteomes" id="UP000541425"/>
    </source>
</evidence>
<gene>
    <name evidence="1" type="ORF">FHS60_001481</name>
</gene>
<reference evidence="1 2" key="1">
    <citation type="submission" date="2020-08" db="EMBL/GenBank/DDBJ databases">
        <title>Genomic Encyclopedia of Type Strains, Phase IV (KMG-IV): sequencing the most valuable type-strain genomes for metagenomic binning, comparative biology and taxonomic classification.</title>
        <authorList>
            <person name="Goeker M."/>
        </authorList>
    </citation>
    <scope>NUCLEOTIDE SEQUENCE [LARGE SCALE GENOMIC DNA]</scope>
    <source>
        <strain evidence="1 2">DSM 22548</strain>
    </source>
</reference>
<dbReference type="RefSeq" id="WP_183696916.1">
    <property type="nucleotide sequence ID" value="NZ_JACICA010000007.1"/>
</dbReference>
<comment type="caution">
    <text evidence="1">The sequence shown here is derived from an EMBL/GenBank/DDBJ whole genome shotgun (WGS) entry which is preliminary data.</text>
</comment>
<protein>
    <submittedName>
        <fullName evidence="1">Uncharacterized protein</fullName>
    </submittedName>
</protein>
<accession>A0A7W5UF68</accession>
<dbReference type="Proteomes" id="UP000541425">
    <property type="component" value="Unassembled WGS sequence"/>
</dbReference>
<proteinExistence type="predicted"/>
<dbReference type="AlphaFoldDB" id="A0A7W5UF68"/>
<dbReference type="EMBL" id="JACICA010000007">
    <property type="protein sequence ID" value="MBB3703008.1"/>
    <property type="molecule type" value="Genomic_DNA"/>
</dbReference>